<keyword evidence="3" id="KW-1185">Reference proteome</keyword>
<evidence type="ECO:0000256" key="1">
    <source>
        <dbReference type="ARBA" id="ARBA00022691"/>
    </source>
</evidence>
<dbReference type="InterPro" id="IPR025799">
    <property type="entry name" value="Arg_MeTrfase"/>
</dbReference>
<sequence length="339" mass="38413">MIRIVYHSYPYTPVRLSLILSLNGIPLVSSAGFMRLYKTLISSIGRNKSGRVGYRRKMTTSASAQRIFQQKLDPLTGNTEWVVIDEGEEGGGWEDSRSPLLAKTSYLDMLNDTRRNRAYYEAIKKTITKPCHVLDIGAGTGLLSMMAARTMEQLESTSSADFRGVVTACESYLPMVKLMRRVLRINDMGRKIHVINKRIVYHSYPYTPVRLSLILSLNGIPLVSSAGFMRLYKTLISSIGRNQSGRVGYRRKMTSSASARRLFQQKLDPLTGNTEWVVIDEGEEGGGWEDSRSPLLAKTSYLDMLNDTRRNRAYYEAIKKKITKPCHVLDIGYEMMMLH</sequence>
<dbReference type="AlphaFoldDB" id="A0A7N0U0Y0"/>
<dbReference type="SUPFAM" id="SSF53335">
    <property type="entry name" value="S-adenosyl-L-methionine-dependent methyltransferases"/>
    <property type="match status" value="1"/>
</dbReference>
<evidence type="ECO:0000313" key="3">
    <source>
        <dbReference type="Proteomes" id="UP000594263"/>
    </source>
</evidence>
<dbReference type="EnsemblPlants" id="Kaladp0048s0959.1.v1.1">
    <property type="protein sequence ID" value="Kaladp0048s0959.1.v1.1"/>
    <property type="gene ID" value="Kaladp0048s0959.v1.1"/>
</dbReference>
<reference evidence="2" key="1">
    <citation type="submission" date="2021-01" db="UniProtKB">
        <authorList>
            <consortium name="EnsemblPlants"/>
        </authorList>
    </citation>
    <scope>IDENTIFICATION</scope>
</reference>
<protein>
    <submittedName>
        <fullName evidence="2">Uncharacterized protein</fullName>
    </submittedName>
</protein>
<dbReference type="Gramene" id="Kaladp0048s0959.1.v1.1">
    <property type="protein sequence ID" value="Kaladp0048s0959.1.v1.1"/>
    <property type="gene ID" value="Kaladp0048s0959.v1.1"/>
</dbReference>
<organism evidence="2 3">
    <name type="scientific">Kalanchoe fedtschenkoi</name>
    <name type="common">Lavender scallops</name>
    <name type="synonym">South American air plant</name>
    <dbReference type="NCBI Taxonomy" id="63787"/>
    <lineage>
        <taxon>Eukaryota</taxon>
        <taxon>Viridiplantae</taxon>
        <taxon>Streptophyta</taxon>
        <taxon>Embryophyta</taxon>
        <taxon>Tracheophyta</taxon>
        <taxon>Spermatophyta</taxon>
        <taxon>Magnoliopsida</taxon>
        <taxon>eudicotyledons</taxon>
        <taxon>Gunneridae</taxon>
        <taxon>Pentapetalae</taxon>
        <taxon>Saxifragales</taxon>
        <taxon>Crassulaceae</taxon>
        <taxon>Kalanchoe</taxon>
    </lineage>
</organism>
<dbReference type="InterPro" id="IPR029063">
    <property type="entry name" value="SAM-dependent_MTases_sf"/>
</dbReference>
<dbReference type="GO" id="GO:0042054">
    <property type="term" value="F:histone methyltransferase activity"/>
    <property type="evidence" value="ECO:0007669"/>
    <property type="project" value="TreeGrafter"/>
</dbReference>
<dbReference type="PANTHER" id="PTHR11006:SF4">
    <property type="entry name" value="PROTEIN ARGININE N-METHYLTRANSFERASE 7"/>
    <property type="match status" value="1"/>
</dbReference>
<dbReference type="GO" id="GO:0016274">
    <property type="term" value="F:protein-arginine N-methyltransferase activity"/>
    <property type="evidence" value="ECO:0007669"/>
    <property type="project" value="InterPro"/>
</dbReference>
<dbReference type="Proteomes" id="UP000594263">
    <property type="component" value="Unplaced"/>
</dbReference>
<proteinExistence type="predicted"/>
<evidence type="ECO:0000313" key="2">
    <source>
        <dbReference type="EnsemblPlants" id="Kaladp0048s0959.1.v1.1"/>
    </source>
</evidence>
<dbReference type="PANTHER" id="PTHR11006">
    <property type="entry name" value="PROTEIN ARGININE N-METHYLTRANSFERASE"/>
    <property type="match status" value="1"/>
</dbReference>
<name>A0A7N0U0Y0_KALFE</name>
<keyword evidence="1" id="KW-0949">S-adenosyl-L-methionine</keyword>
<accession>A0A7N0U0Y0</accession>
<dbReference type="Gene3D" id="3.40.50.150">
    <property type="entry name" value="Vaccinia Virus protein VP39"/>
    <property type="match status" value="2"/>
</dbReference>